<dbReference type="OrthoDB" id="7055505at2"/>
<accession>A0A4S3M3W6</accession>
<dbReference type="RefSeq" id="WP_136335365.1">
    <property type="nucleotide sequence ID" value="NZ_QXMP01000002.1"/>
</dbReference>
<name>A0A4S3M3W6_9FLAO</name>
<evidence type="ECO:0000313" key="2">
    <source>
        <dbReference type="Proteomes" id="UP000305939"/>
    </source>
</evidence>
<protein>
    <recommendedName>
        <fullName evidence="3">TraB/GumN family protein</fullName>
    </recommendedName>
</protein>
<comment type="caution">
    <text evidence="1">The sequence shown here is derived from an EMBL/GenBank/DDBJ whole genome shotgun (WGS) entry which is preliminary data.</text>
</comment>
<dbReference type="Proteomes" id="UP000305939">
    <property type="component" value="Unassembled WGS sequence"/>
</dbReference>
<organism evidence="1 2">
    <name type="scientific">Robertkochia marina</name>
    <dbReference type="NCBI Taxonomy" id="1227945"/>
    <lineage>
        <taxon>Bacteria</taxon>
        <taxon>Pseudomonadati</taxon>
        <taxon>Bacteroidota</taxon>
        <taxon>Flavobacteriia</taxon>
        <taxon>Flavobacteriales</taxon>
        <taxon>Flavobacteriaceae</taxon>
        <taxon>Robertkochia</taxon>
    </lineage>
</organism>
<proteinExistence type="predicted"/>
<dbReference type="InterPro" id="IPR043749">
    <property type="entry name" value="DUF5694"/>
</dbReference>
<evidence type="ECO:0008006" key="3">
    <source>
        <dbReference type="Google" id="ProtNLM"/>
    </source>
</evidence>
<reference evidence="1 2" key="1">
    <citation type="submission" date="2019-04" db="EMBL/GenBank/DDBJ databases">
        <title>Draft genome sequence of Robertkochia marina CC-AMO-30D.</title>
        <authorList>
            <person name="Hameed A."/>
            <person name="Lin S.-Y."/>
            <person name="Shahina M."/>
            <person name="Lai W.-A."/>
            <person name="Young C.-C."/>
        </authorList>
    </citation>
    <scope>NUCLEOTIDE SEQUENCE [LARGE SCALE GENOMIC DNA]</scope>
    <source>
        <strain evidence="1 2">CC-AMO-30D</strain>
    </source>
</reference>
<evidence type="ECO:0000313" key="1">
    <source>
        <dbReference type="EMBL" id="THD69874.1"/>
    </source>
</evidence>
<dbReference type="AlphaFoldDB" id="A0A4S3M3W6"/>
<keyword evidence="2" id="KW-1185">Reference proteome</keyword>
<dbReference type="Pfam" id="PF18950">
    <property type="entry name" value="DUF5694"/>
    <property type="match status" value="1"/>
</dbReference>
<dbReference type="EMBL" id="SSMC01000001">
    <property type="protein sequence ID" value="THD69874.1"/>
    <property type="molecule type" value="Genomic_DNA"/>
</dbReference>
<sequence>MMAQQNNTPELGEIAFLGVFHFAGTNDMVSLNIDDLKSKKRQEEIQSLVDSMVALEPHKVILEYPYGKTKLDSLYAEYRKGNHQLSINERQQLGFRIAHRLGHEHIYVADHPMDIGFGPLMKYLEESEQTFKLDTLIKEANTLMRSWENLYEKGSLSDLLYTMNAAESDNENKNIYLEVFNIMGGDQNNYGVSVVSKWWERNFHIMKNIDLIMEPNDRALVIFGQGHTAILKDLYRGRSDVKVIDVLPYLRE</sequence>
<gene>
    <name evidence="1" type="ORF">E7Z59_05985</name>
</gene>